<accession>A0A1M6S3W5</accession>
<evidence type="ECO:0000313" key="2">
    <source>
        <dbReference type="EMBL" id="SHK39443.1"/>
    </source>
</evidence>
<dbReference type="AlphaFoldDB" id="A0A1M6S3W5"/>
<keyword evidence="1" id="KW-1133">Transmembrane helix</keyword>
<dbReference type="OrthoDB" id="1665750at2"/>
<reference evidence="2 3" key="1">
    <citation type="submission" date="2016-11" db="EMBL/GenBank/DDBJ databases">
        <authorList>
            <person name="Jaros S."/>
            <person name="Januszkiewicz K."/>
            <person name="Wedrychowicz H."/>
        </authorList>
    </citation>
    <scope>NUCLEOTIDE SEQUENCE [LARGE SCALE GENOMIC DNA]</scope>
    <source>
        <strain evidence="2 3">HD4</strain>
    </source>
</reference>
<protein>
    <submittedName>
        <fullName evidence="2">Uncharacterized protein</fullName>
    </submittedName>
</protein>
<evidence type="ECO:0000256" key="1">
    <source>
        <dbReference type="SAM" id="Phobius"/>
    </source>
</evidence>
<evidence type="ECO:0000313" key="3">
    <source>
        <dbReference type="Proteomes" id="UP000184263"/>
    </source>
</evidence>
<proteinExistence type="predicted"/>
<sequence length="267" mass="30207">MGPFRKKLQTSLQNETGQVLTEFALVVVFILGIVGIIYNSGLDLHSQTLYEKVVSYLQGTPTYSQAVSTYGTISNEELRKIDNNERIVMDQTALENLARAFLGKNKETIRSMLDNTGTNIDSGFAAYNPNKGLSQCMLLFDYYIKNTGDGENAQVKTKFDNAKAHPQDIINWMQGNYTEQNTNDKSMTSNSRYFFSDDLIDPSGVLHDEEHEAGEYAVSVRCAFTWDSNQNATSVRIWATRNKKKNNTNPVEWLRYEADGMFDIIVQ</sequence>
<keyword evidence="1" id="KW-0472">Membrane</keyword>
<dbReference type="RefSeq" id="WP_073088225.1">
    <property type="nucleotide sequence ID" value="NZ_FRBC01000003.1"/>
</dbReference>
<name>A0A1M6S3W5_SELRU</name>
<gene>
    <name evidence="2" type="ORF">SAMN05216582_103100</name>
</gene>
<dbReference type="Proteomes" id="UP000184263">
    <property type="component" value="Unassembled WGS sequence"/>
</dbReference>
<feature type="transmembrane region" description="Helical" evidence="1">
    <location>
        <begin position="20"/>
        <end position="38"/>
    </location>
</feature>
<keyword evidence="1" id="KW-0812">Transmembrane</keyword>
<dbReference type="EMBL" id="FRBC01000003">
    <property type="protein sequence ID" value="SHK39443.1"/>
    <property type="molecule type" value="Genomic_DNA"/>
</dbReference>
<organism evidence="2 3">
    <name type="scientific">Selenomonas ruminantium</name>
    <dbReference type="NCBI Taxonomy" id="971"/>
    <lineage>
        <taxon>Bacteria</taxon>
        <taxon>Bacillati</taxon>
        <taxon>Bacillota</taxon>
        <taxon>Negativicutes</taxon>
        <taxon>Selenomonadales</taxon>
        <taxon>Selenomonadaceae</taxon>
        <taxon>Selenomonas</taxon>
    </lineage>
</organism>